<evidence type="ECO:0000313" key="4">
    <source>
        <dbReference type="Proteomes" id="UP000442105"/>
    </source>
</evidence>
<gene>
    <name evidence="3" type="ORF">F7D95_15945</name>
</gene>
<dbReference type="Pfam" id="PF20720">
    <property type="entry name" value="nSTAND3"/>
    <property type="match status" value="1"/>
</dbReference>
<name>A0AA90UI59_9BACT</name>
<dbReference type="InterPro" id="IPR049050">
    <property type="entry name" value="nSTAND3"/>
</dbReference>
<dbReference type="InterPro" id="IPR027417">
    <property type="entry name" value="P-loop_NTPase"/>
</dbReference>
<dbReference type="GO" id="GO:0003677">
    <property type="term" value="F:DNA binding"/>
    <property type="evidence" value="ECO:0007669"/>
    <property type="project" value="InterPro"/>
</dbReference>
<organism evidence="3 4">
    <name type="scientific">Segatella copri</name>
    <dbReference type="NCBI Taxonomy" id="165179"/>
    <lineage>
        <taxon>Bacteria</taxon>
        <taxon>Pseudomonadati</taxon>
        <taxon>Bacteroidota</taxon>
        <taxon>Bacteroidia</taxon>
        <taxon>Bacteroidales</taxon>
        <taxon>Prevotellaceae</taxon>
        <taxon>Segatella</taxon>
    </lineage>
</organism>
<dbReference type="GO" id="GO:0009307">
    <property type="term" value="P:DNA restriction-modification system"/>
    <property type="evidence" value="ECO:0007669"/>
    <property type="project" value="InterPro"/>
</dbReference>
<dbReference type="GO" id="GO:0004519">
    <property type="term" value="F:endonuclease activity"/>
    <property type="evidence" value="ECO:0007669"/>
    <property type="project" value="InterPro"/>
</dbReference>
<dbReference type="Proteomes" id="UP000442105">
    <property type="component" value="Unassembled WGS sequence"/>
</dbReference>
<accession>A0AA90UI59</accession>
<feature type="domain" description="Restriction endonuclease type IV Mrr" evidence="1">
    <location>
        <begin position="10"/>
        <end position="78"/>
    </location>
</feature>
<protein>
    <recommendedName>
        <fullName evidence="5">Restriction endonuclease type IV Mrr domain-containing protein</fullName>
    </recommendedName>
</protein>
<dbReference type="Pfam" id="PF04471">
    <property type="entry name" value="Mrr_cat"/>
    <property type="match status" value="1"/>
</dbReference>
<evidence type="ECO:0000259" key="2">
    <source>
        <dbReference type="Pfam" id="PF20720"/>
    </source>
</evidence>
<dbReference type="InterPro" id="IPR007560">
    <property type="entry name" value="Restrct_endonuc_IV_Mrr"/>
</dbReference>
<dbReference type="RefSeq" id="WP_153129582.1">
    <property type="nucleotide sequence ID" value="NZ_VZCW01000394.1"/>
</dbReference>
<evidence type="ECO:0008006" key="5">
    <source>
        <dbReference type="Google" id="ProtNLM"/>
    </source>
</evidence>
<dbReference type="EMBL" id="VZCW01000394">
    <property type="protein sequence ID" value="MQN14245.1"/>
    <property type="molecule type" value="Genomic_DNA"/>
</dbReference>
<evidence type="ECO:0000313" key="3">
    <source>
        <dbReference type="EMBL" id="MQN14245.1"/>
    </source>
</evidence>
<dbReference type="SUPFAM" id="SSF52540">
    <property type="entry name" value="P-loop containing nucleoside triphosphate hydrolases"/>
    <property type="match status" value="1"/>
</dbReference>
<dbReference type="AlphaFoldDB" id="A0AA90UI59"/>
<comment type="caution">
    <text evidence="3">The sequence shown here is derived from an EMBL/GenBank/DDBJ whole genome shotgun (WGS) entry which is preliminary data.</text>
</comment>
<feature type="domain" description="Novel STAND NTPase 3" evidence="2">
    <location>
        <begin position="172"/>
        <end position="328"/>
    </location>
</feature>
<dbReference type="Gene3D" id="3.40.50.300">
    <property type="entry name" value="P-loop containing nucleotide triphosphate hydrolases"/>
    <property type="match status" value="1"/>
</dbReference>
<proteinExistence type="predicted"/>
<sequence length="752" mass="88334">MNNYDFLILSASEFERLTRDLLQKHLGCYIESFTSGRDGGIDLRYANVKDSANIIQCKRYKDYQSLKNNLSKEVEKVKTLAPSKYYISTSVGLTPANKEEILCMFKPFIKKTEDIFGKDDLNNLLSQFPDIEKQYYKLWLCSTTIMEQIIKKRVINWSKLEYKVCLDESKKYVMNESFDQAMDKLLQYHYVIISGIPGIGKTTLARQLIFQKLATGYDEFICITNDLDNAMDLLEDGKKQIFFFDDFLGNTFLEHGEKGFDSKLLLFVRHIRKAKDKLLILTTREYILQDAKMFYEKFETNNLDLSKCVVDLGSYTQKIKAEILYNHLAYSDIPEECLRNLVKRDYNYFYLINHQNYNPRVIEAFINHEEWKDKSPNDFYRAFCYVFDHPNSVWEMAFNKLDSLSQYALIVLVTLHRPCLLKDWRDAFEVFCDSAKDIYALSKDDKLWMQSLKTLDGSFIKIDMRGRESHFVDFFNPSIHDFLVDHMTGRPELLEKLIGSSVFIEQVYEQFTSTNEHNKINIQGELLKCLADKLTEMFNPATGKLRTSIVRLNDKHEIVYKAFDLFGCLKTLYENMPALKDQSILDVNQLTLSEDDFLDKNYSMDDRLEVLSIIGDNIGYLDKQALYYDMRESANNIDEYVSYLRFGDEHDCCTVSITDDEYLQNMENQIQWDIDNCTYEGEVDELKGQISELSSFIPHWNTANIYDYAEKRITELQEDDDSDPEPYDHSEFYKKYEKEKADIREMFESLIG</sequence>
<evidence type="ECO:0000259" key="1">
    <source>
        <dbReference type="Pfam" id="PF04471"/>
    </source>
</evidence>
<reference evidence="4" key="1">
    <citation type="submission" date="2019-09" db="EMBL/GenBank/DDBJ databases">
        <title>Distinct polysaccharide growth profiles of human intestinal Prevotella copri isolates.</title>
        <authorList>
            <person name="Fehlner-Peach H."/>
            <person name="Magnabosco C."/>
            <person name="Raghavan V."/>
            <person name="Scher J.U."/>
            <person name="Tett A."/>
            <person name="Cox L.M."/>
            <person name="Gottsegen C."/>
            <person name="Watters A."/>
            <person name="Wiltshire- Gordon J.D."/>
            <person name="Segata N."/>
            <person name="Bonneau R."/>
            <person name="Littman D.R."/>
        </authorList>
    </citation>
    <scope>NUCLEOTIDE SEQUENCE [LARGE SCALE GENOMIC DNA]</scope>
    <source>
        <strain evidence="4">iAQ1179</strain>
    </source>
</reference>